<feature type="transmembrane region" description="Helical" evidence="2">
    <location>
        <begin position="6"/>
        <end position="30"/>
    </location>
</feature>
<dbReference type="GO" id="GO:0016787">
    <property type="term" value="F:hydrolase activity"/>
    <property type="evidence" value="ECO:0007669"/>
    <property type="project" value="UniProtKB-KW"/>
</dbReference>
<dbReference type="CDD" id="cd05830">
    <property type="entry name" value="Sortase_E"/>
    <property type="match status" value="1"/>
</dbReference>
<evidence type="ECO:0000313" key="4">
    <source>
        <dbReference type="Proteomes" id="UP000034081"/>
    </source>
</evidence>
<dbReference type="STRING" id="1618570.UT08_C0002G0063"/>
<proteinExistence type="predicted"/>
<dbReference type="NCBIfam" id="TIGR01076">
    <property type="entry name" value="sortase_fam"/>
    <property type="match status" value="1"/>
</dbReference>
<protein>
    <submittedName>
        <fullName evidence="3">Sortase family protein</fullName>
    </submittedName>
</protein>
<sequence>MAQKLIIRICAVIMGISGIVILFSTLFPIFSYEWEAAQKYPVLISPLVDEGKGSFKFSKTDYTKASNWFEGTKETEFSSQKVGYFTLSVPRLRIENATVAVGGEDLSDSLIQYPGTALPGKTGNTVIFGHSILPQYFDPTNYLSIFSTLPTLEKKDEIIINYDGIIYKYRVEDMFEVKPTDIQILEQSTSESYITLVTCTPPGHPLKPRRLIVRAKLIPTTQANANTWN</sequence>
<keyword evidence="2" id="KW-0472">Membrane</keyword>
<keyword evidence="1" id="KW-0378">Hydrolase</keyword>
<comment type="caution">
    <text evidence="3">The sequence shown here is derived from an EMBL/GenBank/DDBJ whole genome shotgun (WGS) entry which is preliminary data.</text>
</comment>
<dbReference type="Gene3D" id="2.40.260.10">
    <property type="entry name" value="Sortase"/>
    <property type="match status" value="1"/>
</dbReference>
<dbReference type="EMBL" id="LBVL01000002">
    <property type="protein sequence ID" value="KKQ86041.1"/>
    <property type="molecule type" value="Genomic_DNA"/>
</dbReference>
<dbReference type="InterPro" id="IPR005754">
    <property type="entry name" value="Sortase"/>
</dbReference>
<evidence type="ECO:0000256" key="2">
    <source>
        <dbReference type="SAM" id="Phobius"/>
    </source>
</evidence>
<organism evidence="3 4">
    <name type="scientific">Candidatus Woesebacteria bacterium GW2011_GWB1_38_8</name>
    <dbReference type="NCBI Taxonomy" id="1618570"/>
    <lineage>
        <taxon>Bacteria</taxon>
        <taxon>Candidatus Woeseibacteriota</taxon>
    </lineage>
</organism>
<evidence type="ECO:0000256" key="1">
    <source>
        <dbReference type="ARBA" id="ARBA00022801"/>
    </source>
</evidence>
<dbReference type="Pfam" id="PF04203">
    <property type="entry name" value="Sortase"/>
    <property type="match status" value="1"/>
</dbReference>
<dbReference type="InterPro" id="IPR042003">
    <property type="entry name" value="Sortase_E"/>
</dbReference>
<reference evidence="3 4" key="1">
    <citation type="journal article" date="2015" name="Nature">
        <title>rRNA introns, odd ribosomes, and small enigmatic genomes across a large radiation of phyla.</title>
        <authorList>
            <person name="Brown C.T."/>
            <person name="Hug L.A."/>
            <person name="Thomas B.C."/>
            <person name="Sharon I."/>
            <person name="Castelle C.J."/>
            <person name="Singh A."/>
            <person name="Wilkins M.J."/>
            <person name="Williams K.H."/>
            <person name="Banfield J.F."/>
        </authorList>
    </citation>
    <scope>NUCLEOTIDE SEQUENCE [LARGE SCALE GENOMIC DNA]</scope>
</reference>
<dbReference type="InterPro" id="IPR023365">
    <property type="entry name" value="Sortase_dom-sf"/>
</dbReference>
<accession>A0A0G0P9N6</accession>
<gene>
    <name evidence="3" type="ORF">UT08_C0002G0063</name>
</gene>
<name>A0A0G0P9N6_9BACT</name>
<keyword evidence="2" id="KW-1133">Transmembrane helix</keyword>
<evidence type="ECO:0000313" key="3">
    <source>
        <dbReference type="EMBL" id="KKQ86041.1"/>
    </source>
</evidence>
<dbReference type="SUPFAM" id="SSF63817">
    <property type="entry name" value="Sortase"/>
    <property type="match status" value="1"/>
</dbReference>
<keyword evidence="2" id="KW-0812">Transmembrane</keyword>
<dbReference type="AlphaFoldDB" id="A0A0G0P9N6"/>
<dbReference type="Proteomes" id="UP000034081">
    <property type="component" value="Unassembled WGS sequence"/>
</dbReference>